<reference evidence="2 3" key="1">
    <citation type="submission" date="2024-04" db="EMBL/GenBank/DDBJ databases">
        <authorList>
            <consortium name="Genoscope - CEA"/>
            <person name="William W."/>
        </authorList>
    </citation>
    <scope>NUCLEOTIDE SEQUENCE [LARGE SCALE GENOMIC DNA]</scope>
</reference>
<proteinExistence type="predicted"/>
<keyword evidence="3" id="KW-1185">Reference proteome</keyword>
<protein>
    <submittedName>
        <fullName evidence="2">Uncharacterized protein</fullName>
    </submittedName>
</protein>
<dbReference type="Pfam" id="PF17175">
    <property type="entry name" value="MOLO1"/>
    <property type="match status" value="1"/>
</dbReference>
<evidence type="ECO:0000313" key="2">
    <source>
        <dbReference type="EMBL" id="CAL1535301.1"/>
    </source>
</evidence>
<dbReference type="PANTHER" id="PTHR33748">
    <property type="entry name" value="PROTEIN CBG04600"/>
    <property type="match status" value="1"/>
</dbReference>
<dbReference type="Proteomes" id="UP001497497">
    <property type="component" value="Unassembled WGS sequence"/>
</dbReference>
<feature type="chain" id="PRO_5043326559" evidence="1">
    <location>
        <begin position="21"/>
        <end position="246"/>
    </location>
</feature>
<comment type="caution">
    <text evidence="2">The sequence shown here is derived from an EMBL/GenBank/DDBJ whole genome shotgun (WGS) entry which is preliminary data.</text>
</comment>
<dbReference type="EMBL" id="CAXITT010000197">
    <property type="protein sequence ID" value="CAL1535301.1"/>
    <property type="molecule type" value="Genomic_DNA"/>
</dbReference>
<dbReference type="AlphaFoldDB" id="A0AAV2HSM4"/>
<dbReference type="InterPro" id="IPR033438">
    <property type="entry name" value="MOLO1"/>
</dbReference>
<evidence type="ECO:0000313" key="3">
    <source>
        <dbReference type="Proteomes" id="UP001497497"/>
    </source>
</evidence>
<feature type="signal peptide" evidence="1">
    <location>
        <begin position="1"/>
        <end position="20"/>
    </location>
</feature>
<dbReference type="GO" id="GO:0005892">
    <property type="term" value="C:acetylcholine-gated channel complex"/>
    <property type="evidence" value="ECO:0007669"/>
    <property type="project" value="InterPro"/>
</dbReference>
<gene>
    <name evidence="2" type="ORF">GSLYS_00009261001</name>
</gene>
<evidence type="ECO:0000256" key="1">
    <source>
        <dbReference type="SAM" id="SignalP"/>
    </source>
</evidence>
<accession>A0AAV2HSM4</accession>
<dbReference type="Gene3D" id="3.10.310.50">
    <property type="match status" value="1"/>
</dbReference>
<name>A0AAV2HSM4_LYMST</name>
<sequence>MLAPLLMLALFVLEADIICGQSTKLEWLPDDMYNPLSEPRLCGLNTDEPAYICDPNKIIGDKIHSMNWHLKDAAYNSTSCPCSTYYCENERGAVGYRIGVALVRRMALQTNTDGRLNTPEDQAQLFAHRLGNGKWNMGRCEEDIVIFYSEEDKVLAIYGGSTANQKLSPYYRALLRHKVGDRLNEGRIVQALDNLIYDIKKVLNCEYSTAYSCGLYEVRSGSNSITSSITVFLSVITAAHFIFGRE</sequence>
<keyword evidence="1" id="KW-0732">Signal</keyword>
<organism evidence="2 3">
    <name type="scientific">Lymnaea stagnalis</name>
    <name type="common">Great pond snail</name>
    <name type="synonym">Helix stagnalis</name>
    <dbReference type="NCBI Taxonomy" id="6523"/>
    <lineage>
        <taxon>Eukaryota</taxon>
        <taxon>Metazoa</taxon>
        <taxon>Spiralia</taxon>
        <taxon>Lophotrochozoa</taxon>
        <taxon>Mollusca</taxon>
        <taxon>Gastropoda</taxon>
        <taxon>Heterobranchia</taxon>
        <taxon>Euthyneura</taxon>
        <taxon>Panpulmonata</taxon>
        <taxon>Hygrophila</taxon>
        <taxon>Lymnaeoidea</taxon>
        <taxon>Lymnaeidae</taxon>
        <taxon>Lymnaea</taxon>
    </lineage>
</organism>
<dbReference type="PANTHER" id="PTHR33748:SF5">
    <property type="entry name" value="GROUND-LIKE DOMAIN-CONTAINING PROTEIN"/>
    <property type="match status" value="1"/>
</dbReference>